<evidence type="ECO:0000313" key="5">
    <source>
        <dbReference type="Proteomes" id="UP000316495"/>
    </source>
</evidence>
<evidence type="ECO:0000256" key="1">
    <source>
        <dbReference type="ARBA" id="ARBA00009479"/>
    </source>
</evidence>
<dbReference type="InterPro" id="IPR020599">
    <property type="entry name" value="Transl_elong_fac_P/YeiP"/>
</dbReference>
<keyword evidence="4" id="KW-0251">Elongation factor</keyword>
<evidence type="ECO:0000259" key="3">
    <source>
        <dbReference type="SMART" id="SM01185"/>
    </source>
</evidence>
<dbReference type="InterPro" id="IPR015365">
    <property type="entry name" value="Elong-fact-P_C"/>
</dbReference>
<dbReference type="CDD" id="cd05794">
    <property type="entry name" value="S1_EF-P_repeat_2"/>
    <property type="match status" value="1"/>
</dbReference>
<dbReference type="SMART" id="SM01185">
    <property type="entry name" value="EFP"/>
    <property type="match status" value="1"/>
</dbReference>
<dbReference type="InterPro" id="IPR012340">
    <property type="entry name" value="NA-bd_OB-fold"/>
</dbReference>
<dbReference type="GO" id="GO:0005829">
    <property type="term" value="C:cytosol"/>
    <property type="evidence" value="ECO:0007669"/>
    <property type="project" value="UniProtKB-ARBA"/>
</dbReference>
<comment type="caution">
    <text evidence="4">The sequence shown here is derived from an EMBL/GenBank/DDBJ whole genome shotgun (WGS) entry which is preliminary data.</text>
</comment>
<keyword evidence="4" id="KW-0648">Protein biosynthesis</keyword>
<feature type="domain" description="Elongation factor P C-terminal" evidence="2">
    <location>
        <begin position="47"/>
        <end position="102"/>
    </location>
</feature>
<feature type="domain" description="Translation elongation factor P/YeiP central" evidence="3">
    <location>
        <begin position="1"/>
        <end position="39"/>
    </location>
</feature>
<dbReference type="EMBL" id="VMGN01000061">
    <property type="protein sequence ID" value="TSC92835.1"/>
    <property type="molecule type" value="Genomic_DNA"/>
</dbReference>
<comment type="similarity">
    <text evidence="1">Belongs to the elongation factor P family.</text>
</comment>
<dbReference type="GO" id="GO:0003746">
    <property type="term" value="F:translation elongation factor activity"/>
    <property type="evidence" value="ECO:0007669"/>
    <property type="project" value="UniProtKB-KW"/>
</dbReference>
<proteinExistence type="inferred from homology"/>
<gene>
    <name evidence="4" type="ORF">Athens101428_792</name>
</gene>
<dbReference type="PANTHER" id="PTHR30053">
    <property type="entry name" value="ELONGATION FACTOR P"/>
    <property type="match status" value="1"/>
</dbReference>
<dbReference type="InterPro" id="IPR001059">
    <property type="entry name" value="Transl_elong_P/YeiP_cen"/>
</dbReference>
<protein>
    <submittedName>
        <fullName evidence="4">Elongation factor P</fullName>
    </submittedName>
</protein>
<dbReference type="FunFam" id="2.40.50.140:FF:000004">
    <property type="entry name" value="Elongation factor P"/>
    <property type="match status" value="1"/>
</dbReference>
<evidence type="ECO:0000259" key="2">
    <source>
        <dbReference type="SMART" id="SM00841"/>
    </source>
</evidence>
<evidence type="ECO:0000313" key="4">
    <source>
        <dbReference type="EMBL" id="TSC92835.1"/>
    </source>
</evidence>
<dbReference type="SMART" id="SM00841">
    <property type="entry name" value="Elong-fact-P_C"/>
    <property type="match status" value="1"/>
</dbReference>
<dbReference type="SUPFAM" id="SSF50249">
    <property type="entry name" value="Nucleic acid-binding proteins"/>
    <property type="match status" value="2"/>
</dbReference>
<accession>A0A554LIX4</accession>
<sequence>MDSLTYEQFEIPLTQIKEQLGFMAENSEVEIDYFRETPISIELPIKMTFEVINAPPAVRGNSAGAITKTVKISTGKELSAPIFIKIGDKIVVDTRNGSYVERAN</sequence>
<dbReference type="AlphaFoldDB" id="A0A554LIX4"/>
<dbReference type="Pfam" id="PF09285">
    <property type="entry name" value="Elong-fact-P_C"/>
    <property type="match status" value="1"/>
</dbReference>
<dbReference type="GO" id="GO:0043043">
    <property type="term" value="P:peptide biosynthetic process"/>
    <property type="evidence" value="ECO:0007669"/>
    <property type="project" value="InterPro"/>
</dbReference>
<dbReference type="PANTHER" id="PTHR30053:SF14">
    <property type="entry name" value="TRANSLATION ELONGATION FACTOR KOW-LIKE DOMAIN-CONTAINING PROTEIN"/>
    <property type="match status" value="1"/>
</dbReference>
<reference evidence="4 5" key="1">
    <citation type="submission" date="2017-07" db="EMBL/GenBank/DDBJ databases">
        <title>Mechanisms for carbon and nitrogen cycling indicate functional differentiation within the Candidate Phyla Radiation.</title>
        <authorList>
            <person name="Danczak R.E."/>
            <person name="Johnston M.D."/>
            <person name="Kenah C."/>
            <person name="Slattery M."/>
            <person name="Wrighton K.C."/>
            <person name="Wilkins M.J."/>
        </authorList>
    </citation>
    <scope>NUCLEOTIDE SEQUENCE [LARGE SCALE GENOMIC DNA]</scope>
    <source>
        <strain evidence="4">Athens1014_28</strain>
    </source>
</reference>
<name>A0A554LIX4_9BACT</name>
<dbReference type="Proteomes" id="UP000316495">
    <property type="component" value="Unassembled WGS sequence"/>
</dbReference>
<dbReference type="Pfam" id="PF01132">
    <property type="entry name" value="EFP"/>
    <property type="match status" value="1"/>
</dbReference>
<organism evidence="4 5">
    <name type="scientific">Candidatus Berkelbacteria bacterium Athens1014_28</name>
    <dbReference type="NCBI Taxonomy" id="2017145"/>
    <lineage>
        <taxon>Bacteria</taxon>
        <taxon>Candidatus Berkelbacteria</taxon>
    </lineage>
</organism>
<dbReference type="Gene3D" id="2.40.50.140">
    <property type="entry name" value="Nucleic acid-binding proteins"/>
    <property type="match status" value="2"/>
</dbReference>